<dbReference type="PANTHER" id="PTHR43304">
    <property type="entry name" value="PHYTOCHROME-LIKE PROTEIN CPH1"/>
    <property type="match status" value="1"/>
</dbReference>
<keyword evidence="6" id="KW-0175">Coiled coil</keyword>
<dbReference type="InterPro" id="IPR035965">
    <property type="entry name" value="PAS-like_dom_sf"/>
</dbReference>
<comment type="caution">
    <text evidence="10">The sequence shown here is derived from an EMBL/GenBank/DDBJ whole genome shotgun (WGS) entry which is preliminary data.</text>
</comment>
<dbReference type="Pfam" id="PF13188">
    <property type="entry name" value="PAS_8"/>
    <property type="match status" value="1"/>
</dbReference>
<dbReference type="PRINTS" id="PR00344">
    <property type="entry name" value="BCTRLSENSOR"/>
</dbReference>
<evidence type="ECO:0000256" key="4">
    <source>
        <dbReference type="ARBA" id="ARBA00022679"/>
    </source>
</evidence>
<dbReference type="Pfam" id="PF00512">
    <property type="entry name" value="HisKA"/>
    <property type="match status" value="1"/>
</dbReference>
<dbReference type="InterPro" id="IPR003661">
    <property type="entry name" value="HisK_dim/P_dom"/>
</dbReference>
<evidence type="ECO:0000256" key="1">
    <source>
        <dbReference type="ARBA" id="ARBA00000085"/>
    </source>
</evidence>
<keyword evidence="5 10" id="KW-0418">Kinase</keyword>
<dbReference type="SMART" id="SM00387">
    <property type="entry name" value="HATPase_c"/>
    <property type="match status" value="1"/>
</dbReference>
<dbReference type="InterPro" id="IPR052162">
    <property type="entry name" value="Sensor_kinase/Photoreceptor"/>
</dbReference>
<protein>
    <recommendedName>
        <fullName evidence="2">histidine kinase</fullName>
        <ecNumber evidence="2">2.7.13.3</ecNumber>
    </recommendedName>
</protein>
<reference evidence="10 11" key="1">
    <citation type="submission" date="2017-01" db="EMBL/GenBank/DDBJ databases">
        <title>Trade-off between light-utilization and light-protection in marine flavobacteria.</title>
        <authorList>
            <person name="Kumagai Y."/>
            <person name="Yoshizawa S."/>
            <person name="Kogure K."/>
            <person name="Iwasaki W."/>
        </authorList>
    </citation>
    <scope>NUCLEOTIDE SEQUENCE [LARGE SCALE GENOMIC DNA]</scope>
    <source>
        <strain evidence="10 11">KCTC 32109</strain>
    </source>
</reference>
<feature type="coiled-coil region" evidence="6">
    <location>
        <begin position="6"/>
        <end position="58"/>
    </location>
</feature>
<gene>
    <name evidence="10" type="ORF">BST92_06645</name>
</gene>
<dbReference type="PROSITE" id="PS50113">
    <property type="entry name" value="PAC"/>
    <property type="match status" value="2"/>
</dbReference>
<dbReference type="InterPro" id="IPR005467">
    <property type="entry name" value="His_kinase_dom"/>
</dbReference>
<dbReference type="InterPro" id="IPR004358">
    <property type="entry name" value="Sig_transdc_His_kin-like_C"/>
</dbReference>
<dbReference type="RefSeq" id="WP_105070743.1">
    <property type="nucleotide sequence ID" value="NZ_MTPW01000001.1"/>
</dbReference>
<keyword evidence="11" id="KW-1185">Reference proteome</keyword>
<name>A0A2S7U9M9_9FLAO</name>
<feature type="domain" description="PAC" evidence="9">
    <location>
        <begin position="127"/>
        <end position="179"/>
    </location>
</feature>
<dbReference type="Gene3D" id="3.30.450.20">
    <property type="entry name" value="PAS domain"/>
    <property type="match status" value="3"/>
</dbReference>
<dbReference type="AlphaFoldDB" id="A0A2S7U9M9"/>
<evidence type="ECO:0000259" key="8">
    <source>
        <dbReference type="PROSITE" id="PS50112"/>
    </source>
</evidence>
<dbReference type="EC" id="2.7.13.3" evidence="2"/>
<dbReference type="Proteomes" id="UP000239747">
    <property type="component" value="Unassembled WGS sequence"/>
</dbReference>
<dbReference type="GO" id="GO:0000155">
    <property type="term" value="F:phosphorelay sensor kinase activity"/>
    <property type="evidence" value="ECO:0007669"/>
    <property type="project" value="InterPro"/>
</dbReference>
<sequence>MAASDVEILKRALDREKAARKQAEKILEQKAAELYELTQKLQHSNKQLESLIDEKTSELNGVFENIVDAYVVTDLVGNVLKMNDPAIGLLEADFEKESINIMNLIHPTEYDNVMTNFQELIKHGSLTDVHVKIMTKNQQIKLVHINCSIIYDNHGKPKAAQGIVRDITKSNEDEKKLIESENRLSTLILNLENAVLLEDENRQIVLTNNRFCEFFEIPMRPEEMVGFDCSEAAKNSKELFVNPDGFIAKVDEILRNKEMVTGDELVMVNGRILERDFVPIIESGVYKGHLWSYKDVTLKRSYRKSLEAQKQKYSSIIANMNLGLVEVDQNDNILMVNQSFCKMSGYSEEELVGKNAAERFLNSEDRKIFKKETENRLNGKSSSYEVQIFDKNNEKKYWLISGAPNYDINGKIVGSIGIHLDITDFKSLQLQKELLLSQLAKSNDELHEYAHIVSHDLKSPLRSIYALVNWLKEDNLEKYDETSLKNISLIEETLEKMEQLIGDILDYSSLNSTNKEFTEIDCNELLVDLIKVIYVPSHIEIKLHGKLPVINGDRTKVNQLFQNLLSNAVKFMDKDKGLIEVSFEETSTHYKFKIKDNGIGIDPAFHDKIFKIFHALNKNKDSTGIGLSIVKKIVDLHQGVIWLESEVGEGTTFFFTLKK</sequence>
<dbReference type="SMART" id="SM00086">
    <property type="entry name" value="PAC"/>
    <property type="match status" value="2"/>
</dbReference>
<dbReference type="NCBIfam" id="TIGR00229">
    <property type="entry name" value="sensory_box"/>
    <property type="match status" value="2"/>
</dbReference>
<dbReference type="InterPro" id="IPR036890">
    <property type="entry name" value="HATPase_C_sf"/>
</dbReference>
<dbReference type="Gene3D" id="3.30.565.10">
    <property type="entry name" value="Histidine kinase-like ATPase, C-terminal domain"/>
    <property type="match status" value="1"/>
</dbReference>
<dbReference type="InterPro" id="IPR000014">
    <property type="entry name" value="PAS"/>
</dbReference>
<feature type="domain" description="Histidine kinase" evidence="7">
    <location>
        <begin position="452"/>
        <end position="659"/>
    </location>
</feature>
<evidence type="ECO:0000313" key="10">
    <source>
        <dbReference type="EMBL" id="PQJ31626.1"/>
    </source>
</evidence>
<evidence type="ECO:0000256" key="2">
    <source>
        <dbReference type="ARBA" id="ARBA00012438"/>
    </source>
</evidence>
<dbReference type="OrthoDB" id="9781208at2"/>
<dbReference type="InterPro" id="IPR036097">
    <property type="entry name" value="HisK_dim/P_sf"/>
</dbReference>
<dbReference type="EMBL" id="MTPW01000001">
    <property type="protein sequence ID" value="PQJ31626.1"/>
    <property type="molecule type" value="Genomic_DNA"/>
</dbReference>
<dbReference type="InterPro" id="IPR013767">
    <property type="entry name" value="PAS_fold"/>
</dbReference>
<dbReference type="CDD" id="cd00082">
    <property type="entry name" value="HisKA"/>
    <property type="match status" value="1"/>
</dbReference>
<dbReference type="PROSITE" id="PS50109">
    <property type="entry name" value="HIS_KIN"/>
    <property type="match status" value="1"/>
</dbReference>
<dbReference type="InterPro" id="IPR001610">
    <property type="entry name" value="PAC"/>
</dbReference>
<dbReference type="Pfam" id="PF08447">
    <property type="entry name" value="PAS_3"/>
    <property type="match status" value="1"/>
</dbReference>
<evidence type="ECO:0000313" key="11">
    <source>
        <dbReference type="Proteomes" id="UP000239747"/>
    </source>
</evidence>
<organism evidence="10 11">
    <name type="scientific">Nonlabens arenilitoris</name>
    <dbReference type="NCBI Taxonomy" id="1217969"/>
    <lineage>
        <taxon>Bacteria</taxon>
        <taxon>Pseudomonadati</taxon>
        <taxon>Bacteroidota</taxon>
        <taxon>Flavobacteriia</taxon>
        <taxon>Flavobacteriales</taxon>
        <taxon>Flavobacteriaceae</taxon>
        <taxon>Nonlabens</taxon>
    </lineage>
</organism>
<evidence type="ECO:0000256" key="3">
    <source>
        <dbReference type="ARBA" id="ARBA00022553"/>
    </source>
</evidence>
<dbReference type="PROSITE" id="PS50112">
    <property type="entry name" value="PAS"/>
    <property type="match status" value="1"/>
</dbReference>
<dbReference type="Gene3D" id="1.10.287.130">
    <property type="match status" value="1"/>
</dbReference>
<keyword evidence="3" id="KW-0597">Phosphoprotein</keyword>
<feature type="domain" description="PAC" evidence="9">
    <location>
        <begin position="382"/>
        <end position="434"/>
    </location>
</feature>
<dbReference type="SMART" id="SM00091">
    <property type="entry name" value="PAS"/>
    <property type="match status" value="3"/>
</dbReference>
<dbReference type="PANTHER" id="PTHR43304:SF1">
    <property type="entry name" value="PAC DOMAIN-CONTAINING PROTEIN"/>
    <property type="match status" value="1"/>
</dbReference>
<evidence type="ECO:0000259" key="7">
    <source>
        <dbReference type="PROSITE" id="PS50109"/>
    </source>
</evidence>
<feature type="domain" description="PAS" evidence="8">
    <location>
        <begin position="309"/>
        <end position="380"/>
    </location>
</feature>
<dbReference type="InterPro" id="IPR003594">
    <property type="entry name" value="HATPase_dom"/>
</dbReference>
<dbReference type="FunFam" id="3.30.565.10:FF:000006">
    <property type="entry name" value="Sensor histidine kinase WalK"/>
    <property type="match status" value="1"/>
</dbReference>
<dbReference type="SUPFAM" id="SSF47384">
    <property type="entry name" value="Homodimeric domain of signal transducing histidine kinase"/>
    <property type="match status" value="1"/>
</dbReference>
<evidence type="ECO:0000256" key="5">
    <source>
        <dbReference type="ARBA" id="ARBA00022777"/>
    </source>
</evidence>
<proteinExistence type="predicted"/>
<dbReference type="Pfam" id="PF00989">
    <property type="entry name" value="PAS"/>
    <property type="match status" value="1"/>
</dbReference>
<evidence type="ECO:0000259" key="9">
    <source>
        <dbReference type="PROSITE" id="PS50113"/>
    </source>
</evidence>
<dbReference type="SUPFAM" id="SSF55785">
    <property type="entry name" value="PYP-like sensor domain (PAS domain)"/>
    <property type="match status" value="3"/>
</dbReference>
<dbReference type="Pfam" id="PF02518">
    <property type="entry name" value="HATPase_c"/>
    <property type="match status" value="1"/>
</dbReference>
<dbReference type="SMART" id="SM00388">
    <property type="entry name" value="HisKA"/>
    <property type="match status" value="1"/>
</dbReference>
<accession>A0A2S7U9M9</accession>
<dbReference type="InterPro" id="IPR000700">
    <property type="entry name" value="PAS-assoc_C"/>
</dbReference>
<dbReference type="InterPro" id="IPR013655">
    <property type="entry name" value="PAS_fold_3"/>
</dbReference>
<evidence type="ECO:0000256" key="6">
    <source>
        <dbReference type="SAM" id="Coils"/>
    </source>
</evidence>
<dbReference type="SUPFAM" id="SSF55874">
    <property type="entry name" value="ATPase domain of HSP90 chaperone/DNA topoisomerase II/histidine kinase"/>
    <property type="match status" value="1"/>
</dbReference>
<comment type="catalytic activity">
    <reaction evidence="1">
        <text>ATP + protein L-histidine = ADP + protein N-phospho-L-histidine.</text>
        <dbReference type="EC" id="2.7.13.3"/>
    </reaction>
</comment>
<keyword evidence="4" id="KW-0808">Transferase</keyword>
<dbReference type="CDD" id="cd00130">
    <property type="entry name" value="PAS"/>
    <property type="match status" value="2"/>
</dbReference>